<dbReference type="PROSITE" id="PS51125">
    <property type="entry name" value="NHL"/>
    <property type="match status" value="2"/>
</dbReference>
<dbReference type="Pfam" id="PF17170">
    <property type="entry name" value="DUF5128"/>
    <property type="match status" value="1"/>
</dbReference>
<evidence type="ECO:0000313" key="15">
    <source>
        <dbReference type="RefSeq" id="XP_019631087.1"/>
    </source>
</evidence>
<dbReference type="InterPro" id="IPR001841">
    <property type="entry name" value="Znf_RING"/>
</dbReference>
<keyword evidence="8" id="KW-0862">Zinc</keyword>
<evidence type="ECO:0000256" key="5">
    <source>
        <dbReference type="ARBA" id="ARBA00022723"/>
    </source>
</evidence>
<dbReference type="PROSITE" id="PS50089">
    <property type="entry name" value="ZF_RING_2"/>
    <property type="match status" value="1"/>
</dbReference>
<keyword evidence="4" id="KW-0597">Phosphoprotein</keyword>
<dbReference type="Gene3D" id="2.120.10.30">
    <property type="entry name" value="TolB, C-terminal domain"/>
    <property type="match status" value="1"/>
</dbReference>
<dbReference type="InterPro" id="IPR011042">
    <property type="entry name" value="6-blade_b-propeller_TolB-like"/>
</dbReference>
<dbReference type="KEGG" id="bbel:109475005"/>
<evidence type="ECO:0000256" key="1">
    <source>
        <dbReference type="ARBA" id="ARBA00000900"/>
    </source>
</evidence>
<dbReference type="Pfam" id="PF13445">
    <property type="entry name" value="zf-RING_UBOX"/>
    <property type="match status" value="1"/>
</dbReference>
<proteinExistence type="inferred from homology"/>
<evidence type="ECO:0000259" key="12">
    <source>
        <dbReference type="PROSITE" id="PS50089"/>
    </source>
</evidence>
<comment type="catalytic activity">
    <reaction evidence="1">
        <text>S-ubiquitinyl-[E2 ubiquitin-conjugating enzyme]-L-cysteine + [acceptor protein]-L-lysine = [E2 ubiquitin-conjugating enzyme]-L-cysteine + N(6)-ubiquitinyl-[acceptor protein]-L-lysine.</text>
        <dbReference type="EC" id="2.3.2.27"/>
    </reaction>
</comment>
<feature type="repeat" description="NHL" evidence="10">
    <location>
        <begin position="357"/>
        <end position="381"/>
    </location>
</feature>
<dbReference type="GO" id="GO:0043161">
    <property type="term" value="P:proteasome-mediated ubiquitin-dependent protein catabolic process"/>
    <property type="evidence" value="ECO:0007669"/>
    <property type="project" value="TreeGrafter"/>
</dbReference>
<dbReference type="InterPro" id="IPR013083">
    <property type="entry name" value="Znf_RING/FYVE/PHD"/>
</dbReference>
<dbReference type="Gene3D" id="3.30.40.10">
    <property type="entry name" value="Zinc/RING finger domain, C3HC4 (zinc finger)"/>
    <property type="match status" value="1"/>
</dbReference>
<evidence type="ECO:0000256" key="8">
    <source>
        <dbReference type="ARBA" id="ARBA00022833"/>
    </source>
</evidence>
<evidence type="ECO:0000256" key="9">
    <source>
        <dbReference type="PROSITE-ProRule" id="PRU00024"/>
    </source>
</evidence>
<name>A0A6P4ZJ23_BRABE</name>
<dbReference type="PANTHER" id="PTHR24104:SF50">
    <property type="entry name" value="SMP-30_GLUCONOLACTONASE_LRE-LIKE REGION DOMAIN-CONTAINING PROTEIN"/>
    <property type="match status" value="1"/>
</dbReference>
<dbReference type="GO" id="GO:0000209">
    <property type="term" value="P:protein polyubiquitination"/>
    <property type="evidence" value="ECO:0007669"/>
    <property type="project" value="TreeGrafter"/>
</dbReference>
<dbReference type="InterPro" id="IPR027370">
    <property type="entry name" value="Znf-RING_euk"/>
</dbReference>
<dbReference type="EC" id="2.3.2.27" evidence="3"/>
<keyword evidence="7 9" id="KW-0863">Zinc-finger</keyword>
<keyword evidence="6" id="KW-0677">Repeat</keyword>
<dbReference type="RefSeq" id="XP_019631087.1">
    <property type="nucleotide sequence ID" value="XM_019775528.1"/>
</dbReference>
<accession>A0A6P4ZJ23</accession>
<sequence length="626" mass="69412">MAAAPLGLVGQIREELSCSICLELFTRPKVLPCQHIFCQDCLQDHAGRGEPFQCPNCRRQIKLPPQGVASFPDNHLVSSLCARLQGQATVSGELFQPGNRCNFHPCELQLYCMQCQIPVCNECFEEGHEGHPTTSLKKASQEKRSTNQGFINEGRNSLEMYCSYIRSLRKRENTLNEQKKQIDNSIIQAYNQMVLKLTERKDHLLSEAEQSHRENLDRLQNGRDKVLSDIGALSAACDQAEQEMKQEGMGFLSQETVLVVGKYRGKVAPTPVQTQPAVFEPIDTPVPVLGHVTVPSLLSAPMPSAAPASSDVPTRGTGHHHGNQRQGGHPYHRVTFGGQGLETGEFESGGAPLSLAVAVSDEGEVYIADTGNHRIQVFTLQGTFVRQFPTEDGKQEMKPHGVAMDGEGNLWVMGFVCDDVTRRLMYIVVQYTKEGRVLRKFQPVNYASQVAVNTRRNHVLCLCHSQDVEVYKPNGTLLRTIGLQKVVQERMTRQTQLQGTKSQEPKSYGNCQCLTVDQEGNILVSHSESCGVFVFNEDGEFLFHFGGKGSGEGEMKGPRGICTDSSGNIIVADSYNRRVEMFDKTGSFVKHITTDMTWPAAVAMARQGHLVVTDKRKHTVNIFSNF</sequence>
<dbReference type="SMART" id="SM00184">
    <property type="entry name" value="RING"/>
    <property type="match status" value="1"/>
</dbReference>
<evidence type="ECO:0000256" key="10">
    <source>
        <dbReference type="PROSITE-ProRule" id="PRU00504"/>
    </source>
</evidence>
<evidence type="ECO:0000259" key="13">
    <source>
        <dbReference type="PROSITE" id="PS50119"/>
    </source>
</evidence>
<keyword evidence="14" id="KW-1185">Reference proteome</keyword>
<dbReference type="Pfam" id="PF01436">
    <property type="entry name" value="NHL"/>
    <property type="match status" value="1"/>
</dbReference>
<feature type="domain" description="B box-type" evidence="13">
    <location>
        <begin position="96"/>
        <end position="136"/>
    </location>
</feature>
<evidence type="ECO:0000256" key="4">
    <source>
        <dbReference type="ARBA" id="ARBA00022553"/>
    </source>
</evidence>
<feature type="compositionally biased region" description="Low complexity" evidence="11">
    <location>
        <begin position="302"/>
        <end position="316"/>
    </location>
</feature>
<evidence type="ECO:0000256" key="11">
    <source>
        <dbReference type="SAM" id="MobiDB-lite"/>
    </source>
</evidence>
<gene>
    <name evidence="15" type="primary">LOC109475005</name>
</gene>
<dbReference type="Pfam" id="PF00643">
    <property type="entry name" value="zf-B_box"/>
    <property type="match status" value="1"/>
</dbReference>
<dbReference type="GO" id="GO:0061630">
    <property type="term" value="F:ubiquitin protein ligase activity"/>
    <property type="evidence" value="ECO:0007669"/>
    <property type="project" value="UniProtKB-EC"/>
</dbReference>
<feature type="domain" description="RING-type" evidence="12">
    <location>
        <begin position="18"/>
        <end position="58"/>
    </location>
</feature>
<evidence type="ECO:0000256" key="7">
    <source>
        <dbReference type="ARBA" id="ARBA00022771"/>
    </source>
</evidence>
<reference evidence="15" key="1">
    <citation type="submission" date="2025-08" db="UniProtKB">
        <authorList>
            <consortium name="RefSeq"/>
        </authorList>
    </citation>
    <scope>IDENTIFICATION</scope>
    <source>
        <tissue evidence="15">Gonad</tissue>
    </source>
</reference>
<evidence type="ECO:0000256" key="6">
    <source>
        <dbReference type="ARBA" id="ARBA00022737"/>
    </source>
</evidence>
<feature type="region of interest" description="Disordered" evidence="11">
    <location>
        <begin position="131"/>
        <end position="150"/>
    </location>
</feature>
<dbReference type="SUPFAM" id="SSF57850">
    <property type="entry name" value="RING/U-box"/>
    <property type="match status" value="1"/>
</dbReference>
<dbReference type="PANTHER" id="PTHR24104">
    <property type="entry name" value="E3 UBIQUITIN-PROTEIN LIGASE NHLRC1-RELATED"/>
    <property type="match status" value="1"/>
</dbReference>
<dbReference type="InterPro" id="IPR050952">
    <property type="entry name" value="TRIM-NHL_E3_ligases"/>
</dbReference>
<organism evidence="14 15">
    <name type="scientific">Branchiostoma belcheri</name>
    <name type="common">Amphioxus</name>
    <dbReference type="NCBI Taxonomy" id="7741"/>
    <lineage>
        <taxon>Eukaryota</taxon>
        <taxon>Metazoa</taxon>
        <taxon>Chordata</taxon>
        <taxon>Cephalochordata</taxon>
        <taxon>Leptocardii</taxon>
        <taxon>Amphioxiformes</taxon>
        <taxon>Branchiostomatidae</taxon>
        <taxon>Branchiostoma</taxon>
    </lineage>
</organism>
<dbReference type="OrthoDB" id="6105938at2759"/>
<dbReference type="PROSITE" id="PS00518">
    <property type="entry name" value="ZF_RING_1"/>
    <property type="match status" value="1"/>
</dbReference>
<dbReference type="GO" id="GO:0008270">
    <property type="term" value="F:zinc ion binding"/>
    <property type="evidence" value="ECO:0007669"/>
    <property type="project" value="UniProtKB-KW"/>
</dbReference>
<evidence type="ECO:0000256" key="3">
    <source>
        <dbReference type="ARBA" id="ARBA00012483"/>
    </source>
</evidence>
<dbReference type="InterPro" id="IPR000315">
    <property type="entry name" value="Znf_B-box"/>
</dbReference>
<dbReference type="InterPro" id="IPR017907">
    <property type="entry name" value="Znf_RING_CS"/>
</dbReference>
<feature type="repeat" description="NHL" evidence="10">
    <location>
        <begin position="542"/>
        <end position="585"/>
    </location>
</feature>
<evidence type="ECO:0000313" key="14">
    <source>
        <dbReference type="Proteomes" id="UP000515135"/>
    </source>
</evidence>
<protein>
    <recommendedName>
        <fullName evidence="3">RING-type E3 ubiquitin transferase</fullName>
        <ecNumber evidence="3">2.3.2.27</ecNumber>
    </recommendedName>
</protein>
<dbReference type="SUPFAM" id="SSF101898">
    <property type="entry name" value="NHL repeat"/>
    <property type="match status" value="1"/>
</dbReference>
<dbReference type="Proteomes" id="UP000515135">
    <property type="component" value="Unplaced"/>
</dbReference>
<feature type="region of interest" description="Disordered" evidence="11">
    <location>
        <begin position="302"/>
        <end position="331"/>
    </location>
</feature>
<dbReference type="InterPro" id="IPR001258">
    <property type="entry name" value="NHL_repeat"/>
</dbReference>
<dbReference type="Gene3D" id="3.30.160.60">
    <property type="entry name" value="Classic Zinc Finger"/>
    <property type="match status" value="1"/>
</dbReference>
<dbReference type="SUPFAM" id="SSF57845">
    <property type="entry name" value="B-box zinc-binding domain"/>
    <property type="match status" value="1"/>
</dbReference>
<dbReference type="AlphaFoldDB" id="A0A6P4ZJ23"/>
<comment type="similarity">
    <text evidence="2">Belongs to the TRIM/RBCC family.</text>
</comment>
<dbReference type="FunFam" id="2.40.10.500:FF:000001">
    <property type="entry name" value="tripartite motif-containing protein 3-like"/>
    <property type="match status" value="1"/>
</dbReference>
<dbReference type="CDD" id="cd05819">
    <property type="entry name" value="NHL"/>
    <property type="match status" value="1"/>
</dbReference>
<dbReference type="FunFam" id="2.120.10.30:FF:000064">
    <property type="entry name" value="Uncharacterized protein"/>
    <property type="match status" value="1"/>
</dbReference>
<evidence type="ECO:0000256" key="2">
    <source>
        <dbReference type="ARBA" id="ARBA00008518"/>
    </source>
</evidence>
<dbReference type="GeneID" id="109475005"/>
<dbReference type="Gene3D" id="2.40.10.500">
    <property type="match status" value="1"/>
</dbReference>
<keyword evidence="5" id="KW-0479">Metal-binding</keyword>
<dbReference type="PROSITE" id="PS50119">
    <property type="entry name" value="ZF_BBOX"/>
    <property type="match status" value="1"/>
</dbReference>